<dbReference type="GO" id="GO:0000981">
    <property type="term" value="F:DNA-binding transcription factor activity, RNA polymerase II-specific"/>
    <property type="evidence" value="ECO:0007669"/>
    <property type="project" value="InterPro"/>
</dbReference>
<dbReference type="PANTHER" id="PTHR37534">
    <property type="entry name" value="TRANSCRIPTIONAL ACTIVATOR PROTEIN UGA3"/>
    <property type="match status" value="1"/>
</dbReference>
<feature type="region of interest" description="Disordered" evidence="3">
    <location>
        <begin position="78"/>
        <end position="175"/>
    </location>
</feature>
<dbReference type="InterPro" id="IPR001138">
    <property type="entry name" value="Zn2Cys6_DnaBD"/>
</dbReference>
<dbReference type="GO" id="GO:0045944">
    <property type="term" value="P:positive regulation of transcription by RNA polymerase II"/>
    <property type="evidence" value="ECO:0007669"/>
    <property type="project" value="TreeGrafter"/>
</dbReference>
<dbReference type="PROSITE" id="PS50048">
    <property type="entry name" value="ZN2_CY6_FUNGAL_2"/>
    <property type="match status" value="1"/>
</dbReference>
<reference evidence="5 6" key="1">
    <citation type="submission" date="2020-01" db="EMBL/GenBank/DDBJ databases">
        <title>Identification and distribution of gene clusters putatively required for synthesis of sphingolipid metabolism inhibitors in phylogenetically diverse species of the filamentous fungus Fusarium.</title>
        <authorList>
            <person name="Kim H.-S."/>
            <person name="Busman M."/>
            <person name="Brown D.W."/>
            <person name="Divon H."/>
            <person name="Uhlig S."/>
            <person name="Proctor R.H."/>
        </authorList>
    </citation>
    <scope>NUCLEOTIDE SEQUENCE [LARGE SCALE GENOMIC DNA]</scope>
    <source>
        <strain evidence="5 6">NRRL 20459</strain>
    </source>
</reference>
<dbReference type="Gene3D" id="4.10.240.10">
    <property type="entry name" value="Zn(2)-C6 fungal-type DNA-binding domain"/>
    <property type="match status" value="1"/>
</dbReference>
<dbReference type="CDD" id="cd00067">
    <property type="entry name" value="GAL4"/>
    <property type="match status" value="1"/>
</dbReference>
<dbReference type="Proteomes" id="UP000554235">
    <property type="component" value="Unassembled WGS sequence"/>
</dbReference>
<dbReference type="InterPro" id="IPR021858">
    <property type="entry name" value="Fun_TF"/>
</dbReference>
<feature type="region of interest" description="Disordered" evidence="3">
    <location>
        <begin position="1"/>
        <end position="37"/>
    </location>
</feature>
<feature type="domain" description="Zn(2)-C6 fungal-type" evidence="4">
    <location>
        <begin position="43"/>
        <end position="73"/>
    </location>
</feature>
<comment type="subcellular location">
    <subcellularLocation>
        <location evidence="1">Nucleus</location>
    </subcellularLocation>
</comment>
<keyword evidence="6" id="KW-1185">Reference proteome</keyword>
<dbReference type="GO" id="GO:0005634">
    <property type="term" value="C:nucleus"/>
    <property type="evidence" value="ECO:0007669"/>
    <property type="project" value="UniProtKB-SubCell"/>
</dbReference>
<keyword evidence="2" id="KW-0539">Nucleus</keyword>
<dbReference type="EMBL" id="JAADYS010001426">
    <property type="protein sequence ID" value="KAF4463093.1"/>
    <property type="molecule type" value="Genomic_DNA"/>
</dbReference>
<evidence type="ECO:0000259" key="4">
    <source>
        <dbReference type="PROSITE" id="PS50048"/>
    </source>
</evidence>
<dbReference type="OrthoDB" id="1919336at2759"/>
<dbReference type="PROSITE" id="PS00463">
    <property type="entry name" value="ZN2_CY6_FUNGAL_1"/>
    <property type="match status" value="1"/>
</dbReference>
<dbReference type="Pfam" id="PF00172">
    <property type="entry name" value="Zn_clus"/>
    <property type="match status" value="1"/>
</dbReference>
<protein>
    <submittedName>
        <fullName evidence="5">C6 transcription factor</fullName>
    </submittedName>
</protein>
<feature type="compositionally biased region" description="Polar residues" evidence="3">
    <location>
        <begin position="130"/>
        <end position="147"/>
    </location>
</feature>
<proteinExistence type="predicted"/>
<dbReference type="SUPFAM" id="SSF57701">
    <property type="entry name" value="Zn2/Cys6 DNA-binding domain"/>
    <property type="match status" value="1"/>
</dbReference>
<dbReference type="GO" id="GO:0000976">
    <property type="term" value="F:transcription cis-regulatory region binding"/>
    <property type="evidence" value="ECO:0007669"/>
    <property type="project" value="TreeGrafter"/>
</dbReference>
<evidence type="ECO:0000256" key="2">
    <source>
        <dbReference type="ARBA" id="ARBA00023242"/>
    </source>
</evidence>
<gene>
    <name evidence="5" type="ORF">FALBO_10099</name>
</gene>
<evidence type="ECO:0000256" key="3">
    <source>
        <dbReference type="SAM" id="MobiDB-lite"/>
    </source>
</evidence>
<sequence length="620" mass="68690">MSADALKGQRDLAPKRVAIPRPRETAASKPRPRRPPIFRVKTGCFACRGRKKKCDEIKPICTGCKRNKLGCRWPTSAEAVRGRQPPAEQTEEHEQATADPSSDDAISYGEGPGLADLPEGPVLGEAWSPALSSINVGQDSSPTTQASDLDAQVSSSASGTSSDVVHQNRLPDDLEDVDQLEIEVDRDYTQDPTLPLDLAEDFGIGTSLDLVSLPSPPCQTEWNSVPRGMPLLPTHDSRSFELLSYYLSRTALSMGNGSTVVNPFISQLVPLSFANNLILDLVLCQSAAHRAIEDNSKLTVAHGHYNKSIRLFREAVQNYVSGKETNPLWIVVGALIMCFTEVRDPLRKEGDVKGTIFDHIKGAGPLLANFIARSDMLRDDLKDFIVEYYVYTASISMISIDPESDNVPFLSSEMEWQGQRLIGSGYIGQLCGCWFELLLMIPRIFKLGQRSRGTNRGRSSFPMADDFLTFSTLQAQILLFQPFSLLGEEVTLCGQIFKQATHLYLLTSLNLAMEEGGSLKQSMDNSVDQALEALQQVPATARINTSLCWALAVIGSCVIDEVRRNELRARLDIMFLMIGLGNIRNTLSLLEHIWDLPESEQSPWVIWRVMRDNQIWISFA</sequence>
<evidence type="ECO:0000313" key="6">
    <source>
        <dbReference type="Proteomes" id="UP000554235"/>
    </source>
</evidence>
<accession>A0A8H4L8G6</accession>
<dbReference type="InterPro" id="IPR036864">
    <property type="entry name" value="Zn2-C6_fun-type_DNA-bd_sf"/>
</dbReference>
<dbReference type="GO" id="GO:0008270">
    <property type="term" value="F:zinc ion binding"/>
    <property type="evidence" value="ECO:0007669"/>
    <property type="project" value="InterPro"/>
</dbReference>
<dbReference type="Pfam" id="PF11951">
    <property type="entry name" value="Fungal_trans_2"/>
    <property type="match status" value="1"/>
</dbReference>
<evidence type="ECO:0000256" key="1">
    <source>
        <dbReference type="ARBA" id="ARBA00004123"/>
    </source>
</evidence>
<evidence type="ECO:0000313" key="5">
    <source>
        <dbReference type="EMBL" id="KAF4463093.1"/>
    </source>
</evidence>
<dbReference type="SMART" id="SM00066">
    <property type="entry name" value="GAL4"/>
    <property type="match status" value="1"/>
</dbReference>
<organism evidence="5 6">
    <name type="scientific">Fusarium albosuccineum</name>
    <dbReference type="NCBI Taxonomy" id="1237068"/>
    <lineage>
        <taxon>Eukaryota</taxon>
        <taxon>Fungi</taxon>
        <taxon>Dikarya</taxon>
        <taxon>Ascomycota</taxon>
        <taxon>Pezizomycotina</taxon>
        <taxon>Sordariomycetes</taxon>
        <taxon>Hypocreomycetidae</taxon>
        <taxon>Hypocreales</taxon>
        <taxon>Nectriaceae</taxon>
        <taxon>Fusarium</taxon>
        <taxon>Fusarium decemcellulare species complex</taxon>
    </lineage>
</organism>
<comment type="caution">
    <text evidence="5">The sequence shown here is derived from an EMBL/GenBank/DDBJ whole genome shotgun (WGS) entry which is preliminary data.</text>
</comment>
<dbReference type="PANTHER" id="PTHR37534:SF43">
    <property type="entry name" value="FINGER DOMAIN PROTEIN, PUTATIVE (AFU_ORTHOLOGUE AFUA_1G01850)-RELATED"/>
    <property type="match status" value="1"/>
</dbReference>
<name>A0A8H4L8G6_9HYPO</name>
<dbReference type="AlphaFoldDB" id="A0A8H4L8G6"/>